<dbReference type="InterPro" id="IPR050951">
    <property type="entry name" value="Retrovirus_Pol_polyprotein"/>
</dbReference>
<name>A0A1U7XND9_NICSY</name>
<dbReference type="InterPro" id="IPR012337">
    <property type="entry name" value="RNaseH-like_sf"/>
</dbReference>
<reference evidence="3" key="2">
    <citation type="submission" date="2025-08" db="UniProtKB">
        <authorList>
            <consortium name="RefSeq"/>
        </authorList>
    </citation>
    <scope>IDENTIFICATION</scope>
    <source>
        <tissue evidence="3">Leaf</tissue>
    </source>
</reference>
<dbReference type="STRING" id="4096.A0A1U7XND9"/>
<dbReference type="InterPro" id="IPR036397">
    <property type="entry name" value="RNaseH_sf"/>
</dbReference>
<accession>A0A1U7XND9</accession>
<dbReference type="Pfam" id="PF00665">
    <property type="entry name" value="rve"/>
    <property type="match status" value="1"/>
</dbReference>
<dbReference type="Proteomes" id="UP000189701">
    <property type="component" value="Unplaced"/>
</dbReference>
<gene>
    <name evidence="3" type="primary">LOC104235875</name>
</gene>
<dbReference type="InterPro" id="IPR001584">
    <property type="entry name" value="Integrase_cat-core"/>
</dbReference>
<dbReference type="eggNOG" id="KOG0017">
    <property type="taxonomic scope" value="Eukaryota"/>
</dbReference>
<dbReference type="SUPFAM" id="SSF53098">
    <property type="entry name" value="Ribonuclease H-like"/>
    <property type="match status" value="1"/>
</dbReference>
<dbReference type="GO" id="GO:0003676">
    <property type="term" value="F:nucleic acid binding"/>
    <property type="evidence" value="ECO:0007669"/>
    <property type="project" value="InterPro"/>
</dbReference>
<dbReference type="AlphaFoldDB" id="A0A1U7XND9"/>
<proteinExistence type="predicted"/>
<protein>
    <submittedName>
        <fullName evidence="3">Uncharacterized protein LOC104235875</fullName>
    </submittedName>
</protein>
<evidence type="ECO:0000313" key="2">
    <source>
        <dbReference type="Proteomes" id="UP000189701"/>
    </source>
</evidence>
<dbReference type="PANTHER" id="PTHR37984">
    <property type="entry name" value="PROTEIN CBG26694"/>
    <property type="match status" value="1"/>
</dbReference>
<keyword evidence="2" id="KW-1185">Reference proteome</keyword>
<evidence type="ECO:0000259" key="1">
    <source>
        <dbReference type="PROSITE" id="PS50994"/>
    </source>
</evidence>
<feature type="domain" description="Integrase catalytic" evidence="1">
    <location>
        <begin position="2"/>
        <end position="116"/>
    </location>
</feature>
<organism evidence="2 3">
    <name type="scientific">Nicotiana sylvestris</name>
    <name type="common">Wood tobacco</name>
    <name type="synonym">South American tobacco</name>
    <dbReference type="NCBI Taxonomy" id="4096"/>
    <lineage>
        <taxon>Eukaryota</taxon>
        <taxon>Viridiplantae</taxon>
        <taxon>Streptophyta</taxon>
        <taxon>Embryophyta</taxon>
        <taxon>Tracheophyta</taxon>
        <taxon>Spermatophyta</taxon>
        <taxon>Magnoliopsida</taxon>
        <taxon>eudicotyledons</taxon>
        <taxon>Gunneridae</taxon>
        <taxon>Pentapetalae</taxon>
        <taxon>asterids</taxon>
        <taxon>lamiids</taxon>
        <taxon>Solanales</taxon>
        <taxon>Solanaceae</taxon>
        <taxon>Nicotianoideae</taxon>
        <taxon>Nicotianeae</taxon>
        <taxon>Nicotiana</taxon>
    </lineage>
</organism>
<reference evidence="2" key="1">
    <citation type="journal article" date="2013" name="Genome Biol.">
        <title>Reference genomes and transcriptomes of Nicotiana sylvestris and Nicotiana tomentosiformis.</title>
        <authorList>
            <person name="Sierro N."/>
            <person name="Battey J.N."/>
            <person name="Ouadi S."/>
            <person name="Bovet L."/>
            <person name="Goepfert S."/>
            <person name="Bakaher N."/>
            <person name="Peitsch M.C."/>
            <person name="Ivanov N.V."/>
        </authorList>
    </citation>
    <scope>NUCLEOTIDE SEQUENCE [LARGE SCALE GENOMIC DNA]</scope>
</reference>
<evidence type="ECO:0000313" key="3">
    <source>
        <dbReference type="RefSeq" id="XP_009788005.1"/>
    </source>
</evidence>
<dbReference type="GO" id="GO:0015074">
    <property type="term" value="P:DNA integration"/>
    <property type="evidence" value="ECO:0007669"/>
    <property type="project" value="InterPro"/>
</dbReference>
<dbReference type="PANTHER" id="PTHR37984:SF5">
    <property type="entry name" value="PROTEIN NYNRIN-LIKE"/>
    <property type="match status" value="1"/>
</dbReference>
<dbReference type="Gene3D" id="3.30.420.10">
    <property type="entry name" value="Ribonuclease H-like superfamily/Ribonuclease H"/>
    <property type="match status" value="1"/>
</dbReference>
<dbReference type="RefSeq" id="XP_009788005.1">
    <property type="nucleotide sequence ID" value="XM_009789703.1"/>
</dbReference>
<sequence length="116" mass="12891">MSAYWPFVSWGMDVIRPIELKASNGHIFILVAIDIFTKWVGTVTLKAVTKKAVVDFVHSNIICRFGIPKTIITDNAASLNSHLMREGKHVQSKTTLQEVGAIKAKHAKTKTVMQQS</sequence>
<dbReference type="PROSITE" id="PS50994">
    <property type="entry name" value="INTEGRASE"/>
    <property type="match status" value="1"/>
</dbReference>